<dbReference type="STRING" id="1189612.A33Q_1525"/>
<evidence type="ECO:0000313" key="2">
    <source>
        <dbReference type="Proteomes" id="UP000006073"/>
    </source>
</evidence>
<accession>S2E6X7</accession>
<dbReference type="RefSeq" id="WP_016254833.1">
    <property type="nucleotide sequence ID" value="NZ_ALWO02000025.1"/>
</dbReference>
<dbReference type="Proteomes" id="UP000006073">
    <property type="component" value="Unassembled WGS sequence"/>
</dbReference>
<dbReference type="AlphaFoldDB" id="S2E6X7"/>
<sequence length="46" mass="5386">MMNAIGRLRDALAHSQLRLGFSWEEIDRILLFIRRIIDAGDIDFVK</sequence>
<dbReference type="EMBL" id="ALWO02000025">
    <property type="protein sequence ID" value="EOZ98018.1"/>
    <property type="molecule type" value="Genomic_DNA"/>
</dbReference>
<protein>
    <submittedName>
        <fullName evidence="1">Uncharacterized protein</fullName>
    </submittedName>
</protein>
<evidence type="ECO:0000313" key="1">
    <source>
        <dbReference type="EMBL" id="EOZ98018.1"/>
    </source>
</evidence>
<name>S2E6X7_INDAL</name>
<proteinExistence type="predicted"/>
<gene>
    <name evidence="1" type="ORF">A33Q_1525</name>
</gene>
<keyword evidence="2" id="KW-1185">Reference proteome</keyword>
<reference evidence="1 2" key="1">
    <citation type="journal article" date="2013" name="Genome Announc.">
        <title>Draft Genome Sequence of Indibacter alkaliphilus Strain LW1T, Isolated from Lonar Lake, a Haloalkaline Lake in the Buldana District of Maharashtra, India.</title>
        <authorList>
            <person name="Singh A."/>
            <person name="Kumar Jangir P."/>
            <person name="Sharma R."/>
            <person name="Singh A."/>
            <person name="Kumar Pinnaka A."/>
            <person name="Shivaji S."/>
        </authorList>
    </citation>
    <scope>NUCLEOTIDE SEQUENCE [LARGE SCALE GENOMIC DNA]</scope>
    <source>
        <strain evidence="2">CCUG 57479 / KCTC 22604 / LW1</strain>
    </source>
</reference>
<organism evidence="1 2">
    <name type="scientific">Indibacter alkaliphilus (strain CCUG 57479 / KCTC 22604 / LW1)</name>
    <dbReference type="NCBI Taxonomy" id="1189612"/>
    <lineage>
        <taxon>Bacteria</taxon>
        <taxon>Pseudomonadati</taxon>
        <taxon>Bacteroidota</taxon>
        <taxon>Cytophagia</taxon>
        <taxon>Cytophagales</taxon>
        <taxon>Cyclobacteriaceae</taxon>
    </lineage>
</organism>
<comment type="caution">
    <text evidence="1">The sequence shown here is derived from an EMBL/GenBank/DDBJ whole genome shotgun (WGS) entry which is preliminary data.</text>
</comment>